<sequence>MKYQALIDGVVENMGGLDNIKFATHCATRLRMQAHDESKINFEGLDAVEGVYGYRNIGGGEVQVIVGGDIENIYEEFLKITGYSGPTSDPGDAAAAAAATKEDAAMLSTTDRLKGIGRKVMDFLGGTVGPVIPIYMCCGMVMAFLTICTTFLGLDAESGVVTIFNGLANAGFYFMPIALGWSAADKLGVRPALGALLGMTLLYSTINGVEGLDFFGIPVYTVSYNGTFLPIMLGVPFMAVIFNFFKKVIPQNMQYFLLPLVTMLITVPVVLLVLGPLGYVAGTGFSVVFQWLQTNAKFVASALWGAFCPIGIITGMDKAVYAINMNYMNAVGFDNLFCPGGLAGNSAIGGAALAVWFLTKKSETRQLSMSSGITAILGITEPALYGICLRFAKPFLGATLGAAVGAMFGALFDLKQYSWAGPGLMTSPTYISPDGDMTNFFFCLATIAVSALAGFLFTYFISKKNAKKIYG</sequence>
<dbReference type="InterPro" id="IPR036878">
    <property type="entry name" value="Glu_permease_IIB"/>
</dbReference>
<feature type="transmembrane region" description="Helical" evidence="12">
    <location>
        <begin position="369"/>
        <end position="388"/>
    </location>
</feature>
<accession>A0A9D2EYL3</accession>
<dbReference type="EMBL" id="DXBM01000019">
    <property type="protein sequence ID" value="HIZ45730.1"/>
    <property type="molecule type" value="Genomic_DNA"/>
</dbReference>
<dbReference type="InterPro" id="IPR018113">
    <property type="entry name" value="PTrfase_EIIB_Cys"/>
</dbReference>
<keyword evidence="8" id="KW-0418">Kinase</keyword>
<feature type="transmembrane region" description="Helical" evidence="12">
    <location>
        <begin position="158"/>
        <end position="175"/>
    </location>
</feature>
<dbReference type="InterPro" id="IPR001996">
    <property type="entry name" value="PTS_IIB_1"/>
</dbReference>
<evidence type="ECO:0000256" key="12">
    <source>
        <dbReference type="SAM" id="Phobius"/>
    </source>
</evidence>
<comment type="subcellular location">
    <subcellularLocation>
        <location evidence="1">Cell membrane</location>
        <topology evidence="1">Multi-pass membrane protein</topology>
    </subcellularLocation>
</comment>
<evidence type="ECO:0000256" key="5">
    <source>
        <dbReference type="ARBA" id="ARBA00022679"/>
    </source>
</evidence>
<dbReference type="Pfam" id="PF02378">
    <property type="entry name" value="PTS_EIIC"/>
    <property type="match status" value="1"/>
</dbReference>
<keyword evidence="2" id="KW-0813">Transport</keyword>
<evidence type="ECO:0000256" key="1">
    <source>
        <dbReference type="ARBA" id="ARBA00004651"/>
    </source>
</evidence>
<dbReference type="GO" id="GO:0016301">
    <property type="term" value="F:kinase activity"/>
    <property type="evidence" value="ECO:0007669"/>
    <property type="project" value="UniProtKB-KW"/>
</dbReference>
<feature type="transmembrane region" description="Helical" evidence="12">
    <location>
        <begin position="395"/>
        <end position="417"/>
    </location>
</feature>
<dbReference type="PROSITE" id="PS51098">
    <property type="entry name" value="PTS_EIIB_TYPE_1"/>
    <property type="match status" value="1"/>
</dbReference>
<evidence type="ECO:0000256" key="9">
    <source>
        <dbReference type="ARBA" id="ARBA00022989"/>
    </source>
</evidence>
<evidence type="ECO:0000256" key="2">
    <source>
        <dbReference type="ARBA" id="ARBA00022448"/>
    </source>
</evidence>
<keyword evidence="3" id="KW-1003">Cell membrane</keyword>
<feature type="active site" description="Phosphocysteine intermediate; for EIIB activity" evidence="11">
    <location>
        <position position="26"/>
    </location>
</feature>
<feature type="transmembrane region" description="Helical" evidence="12">
    <location>
        <begin position="123"/>
        <end position="152"/>
    </location>
</feature>
<gene>
    <name evidence="15" type="ORF">IAA19_01755</name>
</gene>
<reference evidence="15" key="2">
    <citation type="submission" date="2021-04" db="EMBL/GenBank/DDBJ databases">
        <authorList>
            <person name="Gilroy R."/>
        </authorList>
    </citation>
    <scope>NUCLEOTIDE SEQUENCE</scope>
    <source>
        <strain evidence="15">ChiHjej12B11-14209</strain>
    </source>
</reference>
<keyword evidence="5" id="KW-0808">Transferase</keyword>
<dbReference type="InterPro" id="IPR013013">
    <property type="entry name" value="PTS_EIIC_1"/>
</dbReference>
<feature type="transmembrane region" description="Helical" evidence="12">
    <location>
        <begin position="226"/>
        <end position="245"/>
    </location>
</feature>
<feature type="domain" description="PTS EIIB type-1" evidence="13">
    <location>
        <begin position="4"/>
        <end position="87"/>
    </location>
</feature>
<evidence type="ECO:0000256" key="6">
    <source>
        <dbReference type="ARBA" id="ARBA00022683"/>
    </source>
</evidence>
<evidence type="ECO:0000313" key="16">
    <source>
        <dbReference type="Proteomes" id="UP000824062"/>
    </source>
</evidence>
<dbReference type="GO" id="GO:0090589">
    <property type="term" value="F:protein-phosphocysteine-trehalose phosphotransferase system transporter activity"/>
    <property type="evidence" value="ECO:0007669"/>
    <property type="project" value="TreeGrafter"/>
</dbReference>
<evidence type="ECO:0000313" key="15">
    <source>
        <dbReference type="EMBL" id="HIZ45730.1"/>
    </source>
</evidence>
<dbReference type="Gene3D" id="3.30.1360.60">
    <property type="entry name" value="Glucose permease domain IIB"/>
    <property type="match status" value="1"/>
</dbReference>
<organism evidence="15 16">
    <name type="scientific">Candidatus Olsenella pullistercoris</name>
    <dbReference type="NCBI Taxonomy" id="2838712"/>
    <lineage>
        <taxon>Bacteria</taxon>
        <taxon>Bacillati</taxon>
        <taxon>Actinomycetota</taxon>
        <taxon>Coriobacteriia</taxon>
        <taxon>Coriobacteriales</taxon>
        <taxon>Atopobiaceae</taxon>
        <taxon>Olsenella</taxon>
    </lineage>
</organism>
<name>A0A9D2EYL3_9ACTN</name>
<feature type="transmembrane region" description="Helical" evidence="12">
    <location>
        <begin position="437"/>
        <end position="461"/>
    </location>
</feature>
<keyword evidence="6" id="KW-0598">Phosphotransferase system</keyword>
<proteinExistence type="predicted"/>
<feature type="transmembrane region" description="Helical" evidence="12">
    <location>
        <begin position="187"/>
        <end position="206"/>
    </location>
</feature>
<evidence type="ECO:0000259" key="14">
    <source>
        <dbReference type="PROSITE" id="PS51103"/>
    </source>
</evidence>
<dbReference type="AlphaFoldDB" id="A0A9D2EYL3"/>
<dbReference type="Proteomes" id="UP000824062">
    <property type="component" value="Unassembled WGS sequence"/>
</dbReference>
<protein>
    <submittedName>
        <fullName evidence="15">PTS transporter subunit EIIC</fullName>
    </submittedName>
</protein>
<dbReference type="CDD" id="cd00212">
    <property type="entry name" value="PTS_IIB_glc"/>
    <property type="match status" value="1"/>
</dbReference>
<dbReference type="InterPro" id="IPR050558">
    <property type="entry name" value="PTS_Sugar-Specific_Components"/>
</dbReference>
<dbReference type="GO" id="GO:0005886">
    <property type="term" value="C:plasma membrane"/>
    <property type="evidence" value="ECO:0007669"/>
    <property type="project" value="UniProtKB-SubCell"/>
</dbReference>
<dbReference type="GO" id="GO:0009401">
    <property type="term" value="P:phosphoenolpyruvate-dependent sugar phosphotransferase system"/>
    <property type="evidence" value="ECO:0007669"/>
    <property type="project" value="UniProtKB-KW"/>
</dbReference>
<feature type="domain" description="PTS EIIC type-1" evidence="14">
    <location>
        <begin position="122"/>
        <end position="471"/>
    </location>
</feature>
<dbReference type="InterPro" id="IPR003352">
    <property type="entry name" value="PTS_EIIC"/>
</dbReference>
<feature type="transmembrane region" description="Helical" evidence="12">
    <location>
        <begin position="298"/>
        <end position="316"/>
    </location>
</feature>
<dbReference type="PANTHER" id="PTHR30175">
    <property type="entry name" value="PHOSPHOTRANSFERASE SYSTEM TRANSPORT PROTEIN"/>
    <property type="match status" value="1"/>
</dbReference>
<evidence type="ECO:0000256" key="8">
    <source>
        <dbReference type="ARBA" id="ARBA00022777"/>
    </source>
</evidence>
<feature type="transmembrane region" description="Helical" evidence="12">
    <location>
        <begin position="257"/>
        <end position="278"/>
    </location>
</feature>
<feature type="transmembrane region" description="Helical" evidence="12">
    <location>
        <begin position="336"/>
        <end position="357"/>
    </location>
</feature>
<comment type="caution">
    <text evidence="15">The sequence shown here is derived from an EMBL/GenBank/DDBJ whole genome shotgun (WGS) entry which is preliminary data.</text>
</comment>
<evidence type="ECO:0000256" key="10">
    <source>
        <dbReference type="ARBA" id="ARBA00023136"/>
    </source>
</evidence>
<evidence type="ECO:0000256" key="11">
    <source>
        <dbReference type="PROSITE-ProRule" id="PRU00421"/>
    </source>
</evidence>
<keyword evidence="7 12" id="KW-0812">Transmembrane</keyword>
<evidence type="ECO:0000256" key="4">
    <source>
        <dbReference type="ARBA" id="ARBA00022597"/>
    </source>
</evidence>
<evidence type="ECO:0000259" key="13">
    <source>
        <dbReference type="PROSITE" id="PS51098"/>
    </source>
</evidence>
<keyword evidence="4" id="KW-0762">Sugar transport</keyword>
<evidence type="ECO:0000256" key="3">
    <source>
        <dbReference type="ARBA" id="ARBA00022475"/>
    </source>
</evidence>
<dbReference type="GO" id="GO:0008982">
    <property type="term" value="F:protein-N(PI)-phosphohistidine-sugar phosphotransferase activity"/>
    <property type="evidence" value="ECO:0007669"/>
    <property type="project" value="InterPro"/>
</dbReference>
<reference evidence="15" key="1">
    <citation type="journal article" date="2021" name="PeerJ">
        <title>Extensive microbial diversity within the chicken gut microbiome revealed by metagenomics and culture.</title>
        <authorList>
            <person name="Gilroy R."/>
            <person name="Ravi A."/>
            <person name="Getino M."/>
            <person name="Pursley I."/>
            <person name="Horton D.L."/>
            <person name="Alikhan N.F."/>
            <person name="Baker D."/>
            <person name="Gharbi K."/>
            <person name="Hall N."/>
            <person name="Watson M."/>
            <person name="Adriaenssens E.M."/>
            <person name="Foster-Nyarko E."/>
            <person name="Jarju S."/>
            <person name="Secka A."/>
            <person name="Antonio M."/>
            <person name="Oren A."/>
            <person name="Chaudhuri R.R."/>
            <person name="La Ragione R."/>
            <person name="Hildebrand F."/>
            <person name="Pallen M.J."/>
        </authorList>
    </citation>
    <scope>NUCLEOTIDE SEQUENCE</scope>
    <source>
        <strain evidence="15">ChiHjej12B11-14209</strain>
    </source>
</reference>
<dbReference type="Pfam" id="PF00367">
    <property type="entry name" value="PTS_EIIB"/>
    <property type="match status" value="1"/>
</dbReference>
<evidence type="ECO:0000256" key="7">
    <source>
        <dbReference type="ARBA" id="ARBA00022692"/>
    </source>
</evidence>
<keyword evidence="10 12" id="KW-0472">Membrane</keyword>
<dbReference type="PANTHER" id="PTHR30175:SF1">
    <property type="entry name" value="PTS SYSTEM ARBUTIN-, CELLOBIOSE-, AND SALICIN-SPECIFIC EIIBC COMPONENT-RELATED"/>
    <property type="match status" value="1"/>
</dbReference>
<dbReference type="GO" id="GO:0015771">
    <property type="term" value="P:trehalose transport"/>
    <property type="evidence" value="ECO:0007669"/>
    <property type="project" value="TreeGrafter"/>
</dbReference>
<dbReference type="PROSITE" id="PS51103">
    <property type="entry name" value="PTS_EIIC_TYPE_1"/>
    <property type="match status" value="1"/>
</dbReference>
<keyword evidence="9 12" id="KW-1133">Transmembrane helix</keyword>
<dbReference type="SUPFAM" id="SSF55604">
    <property type="entry name" value="Glucose permease domain IIB"/>
    <property type="match status" value="1"/>
</dbReference>